<keyword evidence="2" id="KW-1185">Reference proteome</keyword>
<proteinExistence type="predicted"/>
<accession>A0ABW2RHW3</accession>
<protein>
    <submittedName>
        <fullName evidence="1">Uncharacterized protein</fullName>
    </submittedName>
</protein>
<evidence type="ECO:0000313" key="2">
    <source>
        <dbReference type="Proteomes" id="UP001596500"/>
    </source>
</evidence>
<reference evidence="2" key="1">
    <citation type="journal article" date="2019" name="Int. J. Syst. Evol. Microbiol.">
        <title>The Global Catalogue of Microorganisms (GCM) 10K type strain sequencing project: providing services to taxonomists for standard genome sequencing and annotation.</title>
        <authorList>
            <consortium name="The Broad Institute Genomics Platform"/>
            <consortium name="The Broad Institute Genome Sequencing Center for Infectious Disease"/>
            <person name="Wu L."/>
            <person name="Ma J."/>
        </authorList>
    </citation>
    <scope>NUCLEOTIDE SEQUENCE [LARGE SCALE GENOMIC DNA]</scope>
    <source>
        <strain evidence="2">CGMCC 1.12942</strain>
    </source>
</reference>
<dbReference type="EMBL" id="JBHTBW010000012">
    <property type="protein sequence ID" value="MFC7440477.1"/>
    <property type="molecule type" value="Genomic_DNA"/>
</dbReference>
<name>A0ABW2RHW3_9BACL</name>
<organism evidence="1 2">
    <name type="scientific">Laceyella putida</name>
    <dbReference type="NCBI Taxonomy" id="110101"/>
    <lineage>
        <taxon>Bacteria</taxon>
        <taxon>Bacillati</taxon>
        <taxon>Bacillota</taxon>
        <taxon>Bacilli</taxon>
        <taxon>Bacillales</taxon>
        <taxon>Thermoactinomycetaceae</taxon>
        <taxon>Laceyella</taxon>
    </lineage>
</organism>
<comment type="caution">
    <text evidence="1">The sequence shown here is derived from an EMBL/GenBank/DDBJ whole genome shotgun (WGS) entry which is preliminary data.</text>
</comment>
<gene>
    <name evidence="1" type="ORF">ACFQNG_04840</name>
</gene>
<sequence length="82" mass="9720">MWRWQFSKRGKKIDGDYVSEDGEVNAYLVDPEENEKEYYEMTISVREVYPPSWCAAQEKAIMAIKYSDDKGTLSKDHAWEYI</sequence>
<evidence type="ECO:0000313" key="1">
    <source>
        <dbReference type="EMBL" id="MFC7440477.1"/>
    </source>
</evidence>
<dbReference type="RefSeq" id="WP_379863751.1">
    <property type="nucleotide sequence ID" value="NZ_JBHTBW010000012.1"/>
</dbReference>
<dbReference type="Proteomes" id="UP001596500">
    <property type="component" value="Unassembled WGS sequence"/>
</dbReference>